<sequence>MTSDETVRESWQASVTEANLPSMDEVRAGADRLYRKVRLRNRIEYAACTVAVACFGVYVFVLEPVLQKIGSALIVAGTVFAAWQLHRRASAVAPEAAGQMPVLDFARAQLARQRDALLSIFWWYLLPFIPGLAIFMAGTITARPPHSWGQAIGSAIGCAVTVGLFAGLWWLNRRVAAKLQKRIDEIDALRG</sequence>
<accession>A0AAJ5X834</accession>
<feature type="transmembrane region" description="Helical" evidence="1">
    <location>
        <begin position="68"/>
        <end position="85"/>
    </location>
</feature>
<gene>
    <name evidence="2" type="ORF">P0Y56_04595</name>
</gene>
<feature type="transmembrane region" description="Helical" evidence="1">
    <location>
        <begin position="148"/>
        <end position="171"/>
    </location>
</feature>
<keyword evidence="1" id="KW-0472">Membrane</keyword>
<dbReference type="KEGG" id="acob:P0Y56_04595"/>
<proteinExistence type="predicted"/>
<dbReference type="EMBL" id="CP119316">
    <property type="protein sequence ID" value="WEK47577.1"/>
    <property type="molecule type" value="Genomic_DNA"/>
</dbReference>
<feature type="transmembrane region" description="Helical" evidence="1">
    <location>
        <begin position="43"/>
        <end position="62"/>
    </location>
</feature>
<dbReference type="AlphaFoldDB" id="A0AAJ5X834"/>
<protein>
    <submittedName>
        <fullName evidence="2">Uncharacterized protein</fullName>
    </submittedName>
</protein>
<keyword evidence="1" id="KW-0812">Transmembrane</keyword>
<name>A0AAJ5X834_9SPHN</name>
<dbReference type="Proteomes" id="UP001218362">
    <property type="component" value="Chromosome"/>
</dbReference>
<keyword evidence="1" id="KW-1133">Transmembrane helix</keyword>
<evidence type="ECO:0000256" key="1">
    <source>
        <dbReference type="SAM" id="Phobius"/>
    </source>
</evidence>
<evidence type="ECO:0000313" key="2">
    <source>
        <dbReference type="EMBL" id="WEK47577.1"/>
    </source>
</evidence>
<evidence type="ECO:0000313" key="3">
    <source>
        <dbReference type="Proteomes" id="UP001218362"/>
    </source>
</evidence>
<reference evidence="2" key="1">
    <citation type="submission" date="2023-03" db="EMBL/GenBank/DDBJ databases">
        <title>Andean soil-derived lignocellulolytic bacterial consortium as a source of novel taxa and putative plastic-active enzymes.</title>
        <authorList>
            <person name="Diaz-Garcia L."/>
            <person name="Chuvochina M."/>
            <person name="Feuerriegel G."/>
            <person name="Bunk B."/>
            <person name="Sproer C."/>
            <person name="Streit W.R."/>
            <person name="Rodriguez L.M."/>
            <person name="Overmann J."/>
            <person name="Jimenez D.J."/>
        </authorList>
    </citation>
    <scope>NUCLEOTIDE SEQUENCE</scope>
    <source>
        <strain evidence="2">MAG 26</strain>
    </source>
</reference>
<organism evidence="2 3">
    <name type="scientific">Candidatus Andeanibacterium colombiense</name>
    <dbReference type="NCBI Taxonomy" id="3121345"/>
    <lineage>
        <taxon>Bacteria</taxon>
        <taxon>Pseudomonadati</taxon>
        <taxon>Pseudomonadota</taxon>
        <taxon>Alphaproteobacteria</taxon>
        <taxon>Sphingomonadales</taxon>
        <taxon>Sphingomonadaceae</taxon>
        <taxon>Candidatus Andeanibacterium</taxon>
    </lineage>
</organism>
<feature type="transmembrane region" description="Helical" evidence="1">
    <location>
        <begin position="121"/>
        <end position="142"/>
    </location>
</feature>